<protein>
    <submittedName>
        <fullName evidence="7">Unannotated protein</fullName>
    </submittedName>
</protein>
<keyword evidence="4" id="KW-1133">Transmembrane helix</keyword>
<dbReference type="Pfam" id="PF05140">
    <property type="entry name" value="ResB"/>
    <property type="match status" value="1"/>
</dbReference>
<dbReference type="AlphaFoldDB" id="A0A6J7KGM6"/>
<dbReference type="GO" id="GO:0017004">
    <property type="term" value="P:cytochrome complex assembly"/>
    <property type="evidence" value="ECO:0007669"/>
    <property type="project" value="UniProtKB-KW"/>
</dbReference>
<evidence type="ECO:0000259" key="6">
    <source>
        <dbReference type="Pfam" id="PF05140"/>
    </source>
</evidence>
<evidence type="ECO:0000256" key="4">
    <source>
        <dbReference type="ARBA" id="ARBA00022989"/>
    </source>
</evidence>
<evidence type="ECO:0000313" key="7">
    <source>
        <dbReference type="EMBL" id="CAB4953144.1"/>
    </source>
</evidence>
<dbReference type="GO" id="GO:0016020">
    <property type="term" value="C:membrane"/>
    <property type="evidence" value="ECO:0007669"/>
    <property type="project" value="UniProtKB-SubCell"/>
</dbReference>
<dbReference type="InterPro" id="IPR007816">
    <property type="entry name" value="ResB-like_domain"/>
</dbReference>
<comment type="subcellular location">
    <subcellularLocation>
        <location evidence="1">Membrane</location>
        <topology evidence="1">Multi-pass membrane protein</topology>
    </subcellularLocation>
</comment>
<feature type="domain" description="ResB-like" evidence="6">
    <location>
        <begin position="2"/>
        <end position="50"/>
    </location>
</feature>
<keyword evidence="2" id="KW-0812">Transmembrane</keyword>
<reference evidence="7" key="1">
    <citation type="submission" date="2020-05" db="EMBL/GenBank/DDBJ databases">
        <authorList>
            <person name="Chiriac C."/>
            <person name="Salcher M."/>
            <person name="Ghai R."/>
            <person name="Kavagutti S V."/>
        </authorList>
    </citation>
    <scope>NUCLEOTIDE SEQUENCE</scope>
</reference>
<dbReference type="EMBL" id="CAFBNP010000074">
    <property type="protein sequence ID" value="CAB4953144.1"/>
    <property type="molecule type" value="Genomic_DNA"/>
</dbReference>
<evidence type="ECO:0000256" key="3">
    <source>
        <dbReference type="ARBA" id="ARBA00022748"/>
    </source>
</evidence>
<keyword evidence="3" id="KW-0201">Cytochrome c-type biogenesis</keyword>
<evidence type="ECO:0000256" key="5">
    <source>
        <dbReference type="ARBA" id="ARBA00023136"/>
    </source>
</evidence>
<name>A0A6J7KGM6_9ZZZZ</name>
<proteinExistence type="predicted"/>
<gene>
    <name evidence="7" type="ORF">UFOPK3828_00497</name>
</gene>
<organism evidence="7">
    <name type="scientific">freshwater metagenome</name>
    <dbReference type="NCBI Taxonomy" id="449393"/>
    <lineage>
        <taxon>unclassified sequences</taxon>
        <taxon>metagenomes</taxon>
        <taxon>ecological metagenomes</taxon>
    </lineage>
</organism>
<accession>A0A6J7KGM6</accession>
<evidence type="ECO:0000256" key="1">
    <source>
        <dbReference type="ARBA" id="ARBA00004141"/>
    </source>
</evidence>
<keyword evidence="5" id="KW-0472">Membrane</keyword>
<evidence type="ECO:0000256" key="2">
    <source>
        <dbReference type="ARBA" id="ARBA00022692"/>
    </source>
</evidence>
<sequence>MLGSILAILGLLMSLFTRSRRIWIKENQNKSGVEIAGLAKNAAPGLENEIASLVNKMKG</sequence>